<dbReference type="Pfam" id="PF00724">
    <property type="entry name" value="Oxidored_FMN"/>
    <property type="match status" value="1"/>
</dbReference>
<dbReference type="SUPFAM" id="SSF51905">
    <property type="entry name" value="FAD/NAD(P)-binding domain"/>
    <property type="match status" value="1"/>
</dbReference>
<reference evidence="12" key="1">
    <citation type="submission" date="2021-03" db="EMBL/GenBank/DDBJ databases">
        <title>Proteiniclasticum marinus sp. nov., isolated from tidal flat sediment.</title>
        <authorList>
            <person name="Namirimu T."/>
            <person name="Yang J.-A."/>
            <person name="Yang S.-H."/>
            <person name="Kim Y.-J."/>
            <person name="Kwon K.K."/>
        </authorList>
    </citation>
    <scope>NUCLEOTIDE SEQUENCE</scope>
    <source>
        <strain evidence="12">SCR006</strain>
    </source>
</reference>
<dbReference type="GO" id="GO:0016491">
    <property type="term" value="F:oxidoreductase activity"/>
    <property type="evidence" value="ECO:0007669"/>
    <property type="project" value="UniProtKB-KW"/>
</dbReference>
<evidence type="ECO:0000256" key="1">
    <source>
        <dbReference type="ARBA" id="ARBA00001917"/>
    </source>
</evidence>
<dbReference type="InterPro" id="IPR023753">
    <property type="entry name" value="FAD/NAD-binding_dom"/>
</dbReference>
<evidence type="ECO:0000256" key="7">
    <source>
        <dbReference type="ARBA" id="ARBA00023002"/>
    </source>
</evidence>
<evidence type="ECO:0000259" key="11">
    <source>
        <dbReference type="Pfam" id="PF07992"/>
    </source>
</evidence>
<comment type="similarity">
    <text evidence="3">In the N-terminal section; belongs to the NADH:flavin oxidoreductase/NADH oxidase family.</text>
</comment>
<comment type="caution">
    <text evidence="12">The sequence shown here is derived from an EMBL/GenBank/DDBJ whole genome shotgun (WGS) entry which is preliminary data.</text>
</comment>
<protein>
    <submittedName>
        <fullName evidence="12">FAD-dependent oxidoreductase</fullName>
    </submittedName>
</protein>
<dbReference type="PRINTS" id="PR00411">
    <property type="entry name" value="PNDRDTASEI"/>
</dbReference>
<dbReference type="SUPFAM" id="SSF51395">
    <property type="entry name" value="FMN-linked oxidoreductases"/>
    <property type="match status" value="1"/>
</dbReference>
<dbReference type="PRINTS" id="PR00368">
    <property type="entry name" value="FADPNR"/>
</dbReference>
<dbReference type="RefSeq" id="WP_207599372.1">
    <property type="nucleotide sequence ID" value="NZ_JAFNJU010000005.1"/>
</dbReference>
<keyword evidence="5" id="KW-0288">FMN</keyword>
<gene>
    <name evidence="12" type="ORF">J3A84_07360</name>
</gene>
<dbReference type="CDD" id="cd02803">
    <property type="entry name" value="OYE_like_FMN_family"/>
    <property type="match status" value="1"/>
</dbReference>
<proteinExistence type="inferred from homology"/>
<dbReference type="Gene3D" id="3.20.20.70">
    <property type="entry name" value="Aldolase class I"/>
    <property type="match status" value="1"/>
</dbReference>
<keyword evidence="6" id="KW-0479">Metal-binding</keyword>
<evidence type="ECO:0000256" key="2">
    <source>
        <dbReference type="ARBA" id="ARBA00001966"/>
    </source>
</evidence>
<dbReference type="GO" id="GO:0046872">
    <property type="term" value="F:metal ion binding"/>
    <property type="evidence" value="ECO:0007669"/>
    <property type="project" value="UniProtKB-KW"/>
</dbReference>
<dbReference type="Gene3D" id="3.50.50.60">
    <property type="entry name" value="FAD/NAD(P)-binding domain"/>
    <property type="match status" value="1"/>
</dbReference>
<dbReference type="GO" id="GO:0010181">
    <property type="term" value="F:FMN binding"/>
    <property type="evidence" value="ECO:0007669"/>
    <property type="project" value="InterPro"/>
</dbReference>
<evidence type="ECO:0000313" key="13">
    <source>
        <dbReference type="Proteomes" id="UP000664218"/>
    </source>
</evidence>
<keyword evidence="13" id="KW-1185">Reference proteome</keyword>
<dbReference type="PANTHER" id="PTHR42917:SF2">
    <property type="entry name" value="2,4-DIENOYL-COA REDUCTASE [(2E)-ENOYL-COA-PRODUCING]"/>
    <property type="match status" value="1"/>
</dbReference>
<evidence type="ECO:0000256" key="6">
    <source>
        <dbReference type="ARBA" id="ARBA00022723"/>
    </source>
</evidence>
<keyword evidence="8" id="KW-0408">Iron</keyword>
<dbReference type="GO" id="GO:0051536">
    <property type="term" value="F:iron-sulfur cluster binding"/>
    <property type="evidence" value="ECO:0007669"/>
    <property type="project" value="UniProtKB-KW"/>
</dbReference>
<comment type="cofactor">
    <cofactor evidence="1">
        <name>FMN</name>
        <dbReference type="ChEBI" id="CHEBI:58210"/>
    </cofactor>
</comment>
<dbReference type="InterPro" id="IPR051793">
    <property type="entry name" value="NADH:flavin_oxidoreductase"/>
</dbReference>
<evidence type="ECO:0000256" key="9">
    <source>
        <dbReference type="ARBA" id="ARBA00023014"/>
    </source>
</evidence>
<accession>A0A939HAC7</accession>
<comment type="cofactor">
    <cofactor evidence="2">
        <name>[4Fe-4S] cluster</name>
        <dbReference type="ChEBI" id="CHEBI:49883"/>
    </cofactor>
</comment>
<dbReference type="PANTHER" id="PTHR42917">
    <property type="entry name" value="2,4-DIENOYL-COA REDUCTASE"/>
    <property type="match status" value="1"/>
</dbReference>
<evidence type="ECO:0000313" key="12">
    <source>
        <dbReference type="EMBL" id="MBO1264843.1"/>
    </source>
</evidence>
<feature type="domain" description="FAD/NAD(P)-binding" evidence="11">
    <location>
        <begin position="392"/>
        <end position="609"/>
    </location>
</feature>
<evidence type="ECO:0000256" key="4">
    <source>
        <dbReference type="ARBA" id="ARBA00022630"/>
    </source>
</evidence>
<evidence type="ECO:0000256" key="5">
    <source>
        <dbReference type="ARBA" id="ARBA00022643"/>
    </source>
</evidence>
<keyword evidence="9" id="KW-0411">Iron-sulfur</keyword>
<dbReference type="Proteomes" id="UP000664218">
    <property type="component" value="Unassembled WGS sequence"/>
</dbReference>
<dbReference type="InterPro" id="IPR036188">
    <property type="entry name" value="FAD/NAD-bd_sf"/>
</dbReference>
<dbReference type="Gene3D" id="3.40.50.720">
    <property type="entry name" value="NAD(P)-binding Rossmann-like Domain"/>
    <property type="match status" value="1"/>
</dbReference>
<sequence length="651" mass="71674">MSMTYSKILEPIQIGKVRVRNRINMAPMTTLYAGSDGEVTDQLMQYYAARARGGAGMVTVEGAYVNDNGLQIPCSINVSNDRYIPGLSRIANAIKDNGSVAVLQLIHAGIQAWVEQSVGPSEIGRIDGKPISTELTPRAMTTKEVHQYVDDFAKAAKRAQMAGFDAVQVHGTHGYLIMQFLSPITNHRIDNYGVDRDLFPVEIVQEIKKVCGKEYPVIFRLCADETLGDTFMEKGITIEDAKVTAQRLEKAGVDAFDVTGGSDDVIHLYVPSAYVLEGIEGAFIHYAEQIKEVVSVPVMTGGGVETPEEAERILTEHNVDMLFVGRGLIADSEWIRKVETGKREEIRPCVKCVECGQRIVYDAEMRCSVNPLSGKEWKYLNESEIPYAHDVKKVLVIGGGIAGMEAAKTAKLRGHHVTIAEKNPSLGGTLTTASKPCFKYRFDRLVQYYINEVKRLDIDVQLNTLADEYYIETMKPDAIIMATGSKELLTKIPGAEHCLSADDVLNEKVEVGENVIVIGCGMVGEELSYNLARQNKKVTVFEALEPAMSVQGIALLRPTGLFEQYGVTVHTHTPIVEIYEDGVLTVDSMGRKIITKADHIVSAIGRVPALGDEFISRLREKKYWVLPIGDAVSARRVSEAVHEAFQAAMSI</sequence>
<evidence type="ECO:0000259" key="10">
    <source>
        <dbReference type="Pfam" id="PF00724"/>
    </source>
</evidence>
<dbReference type="EMBL" id="JAFNJU010000005">
    <property type="protein sequence ID" value="MBO1264843.1"/>
    <property type="molecule type" value="Genomic_DNA"/>
</dbReference>
<evidence type="ECO:0000256" key="3">
    <source>
        <dbReference type="ARBA" id="ARBA00011048"/>
    </source>
</evidence>
<organism evidence="12 13">
    <name type="scientific">Proteiniclasticum aestuarii</name>
    <dbReference type="NCBI Taxonomy" id="2817862"/>
    <lineage>
        <taxon>Bacteria</taxon>
        <taxon>Bacillati</taxon>
        <taxon>Bacillota</taxon>
        <taxon>Clostridia</taxon>
        <taxon>Eubacteriales</taxon>
        <taxon>Clostridiaceae</taxon>
        <taxon>Proteiniclasticum</taxon>
    </lineage>
</organism>
<name>A0A939HAC7_9CLOT</name>
<keyword evidence="4" id="KW-0285">Flavoprotein</keyword>
<dbReference type="InterPro" id="IPR013785">
    <property type="entry name" value="Aldolase_TIM"/>
</dbReference>
<dbReference type="InterPro" id="IPR001155">
    <property type="entry name" value="OxRdtase_FMN_N"/>
</dbReference>
<dbReference type="AlphaFoldDB" id="A0A939HAC7"/>
<keyword evidence="7" id="KW-0560">Oxidoreductase</keyword>
<evidence type="ECO:0000256" key="8">
    <source>
        <dbReference type="ARBA" id="ARBA00023004"/>
    </source>
</evidence>
<feature type="domain" description="NADH:flavin oxidoreductase/NADH oxidase N-terminal" evidence="10">
    <location>
        <begin position="8"/>
        <end position="343"/>
    </location>
</feature>
<dbReference type="Pfam" id="PF07992">
    <property type="entry name" value="Pyr_redox_2"/>
    <property type="match status" value="1"/>
</dbReference>